<gene>
    <name evidence="8 9" type="primary">panC</name>
    <name evidence="9" type="ORF">PN838_19095</name>
</gene>
<organism evidence="9 10">
    <name type="scientific">Psychrosphaera algicola</name>
    <dbReference type="NCBI Taxonomy" id="3023714"/>
    <lineage>
        <taxon>Bacteria</taxon>
        <taxon>Pseudomonadati</taxon>
        <taxon>Pseudomonadota</taxon>
        <taxon>Gammaproteobacteria</taxon>
        <taxon>Alteromonadales</taxon>
        <taxon>Pseudoalteromonadaceae</taxon>
        <taxon>Psychrosphaera</taxon>
    </lineage>
</organism>
<reference evidence="9 10" key="1">
    <citation type="submission" date="2023-01" db="EMBL/GenBank/DDBJ databases">
        <title>Psychrosphaera sp. nov., isolated from marine algae.</title>
        <authorList>
            <person name="Bayburt H."/>
            <person name="Choi B.J."/>
            <person name="Kim J.M."/>
            <person name="Choi D.G."/>
            <person name="Jeon C.O."/>
        </authorList>
    </citation>
    <scope>NUCLEOTIDE SEQUENCE [LARGE SCALE GENOMIC DNA]</scope>
    <source>
        <strain evidence="9 10">G1-22</strain>
    </source>
</reference>
<comment type="subcellular location">
    <subcellularLocation>
        <location evidence="8">Cytoplasm</location>
    </subcellularLocation>
</comment>
<evidence type="ECO:0000256" key="1">
    <source>
        <dbReference type="ARBA" id="ARBA00004990"/>
    </source>
</evidence>
<dbReference type="RefSeq" id="WP_272181663.1">
    <property type="nucleotide sequence ID" value="NZ_JAQOMS010000002.1"/>
</dbReference>
<accession>A0ABT5FFZ3</accession>
<evidence type="ECO:0000313" key="9">
    <source>
        <dbReference type="EMBL" id="MDC2890472.1"/>
    </source>
</evidence>
<evidence type="ECO:0000256" key="6">
    <source>
        <dbReference type="ARBA" id="ARBA00022840"/>
    </source>
</evidence>
<comment type="miscellaneous">
    <text evidence="8">The reaction proceeds by a bi uni uni bi ping pong mechanism.</text>
</comment>
<feature type="binding site" evidence="8">
    <location>
        <position position="157"/>
    </location>
    <ligand>
        <name>(R)-pantoate</name>
        <dbReference type="ChEBI" id="CHEBI:15980"/>
    </ligand>
</feature>
<dbReference type="PANTHER" id="PTHR21299:SF1">
    <property type="entry name" value="PANTOATE--BETA-ALANINE LIGASE"/>
    <property type="match status" value="1"/>
</dbReference>
<dbReference type="EC" id="6.3.2.1" evidence="8"/>
<comment type="subunit">
    <text evidence="8">Homodimer.</text>
</comment>
<feature type="binding site" evidence="8">
    <location>
        <position position="61"/>
    </location>
    <ligand>
        <name>(R)-pantoate</name>
        <dbReference type="ChEBI" id="CHEBI:15980"/>
    </ligand>
</feature>
<evidence type="ECO:0000256" key="8">
    <source>
        <dbReference type="HAMAP-Rule" id="MF_00158"/>
    </source>
</evidence>
<dbReference type="InterPro" id="IPR042176">
    <property type="entry name" value="Pantoate_ligase_C"/>
</dbReference>
<dbReference type="Gene3D" id="3.30.1300.10">
    <property type="entry name" value="Pantoate-beta-alanine ligase, C-terminal domain"/>
    <property type="match status" value="1"/>
</dbReference>
<keyword evidence="4 8" id="KW-0566">Pantothenate biosynthesis</keyword>
<dbReference type="HAMAP" id="MF_00158">
    <property type="entry name" value="PanC"/>
    <property type="match status" value="1"/>
</dbReference>
<dbReference type="NCBIfam" id="TIGR00018">
    <property type="entry name" value="panC"/>
    <property type="match status" value="1"/>
</dbReference>
<comment type="caution">
    <text evidence="9">The sequence shown here is derived from an EMBL/GenBank/DDBJ whole genome shotgun (WGS) entry which is preliminary data.</text>
</comment>
<keyword evidence="3 8" id="KW-0436">Ligase</keyword>
<keyword evidence="5 8" id="KW-0547">Nucleotide-binding</keyword>
<feature type="binding site" evidence="8">
    <location>
        <begin position="151"/>
        <end position="154"/>
    </location>
    <ligand>
        <name>ATP</name>
        <dbReference type="ChEBI" id="CHEBI:30616"/>
    </ligand>
</feature>
<name>A0ABT5FFZ3_9GAMM</name>
<dbReference type="GO" id="GO:0016874">
    <property type="term" value="F:ligase activity"/>
    <property type="evidence" value="ECO:0007669"/>
    <property type="project" value="UniProtKB-KW"/>
</dbReference>
<dbReference type="PANTHER" id="PTHR21299">
    <property type="entry name" value="CYTIDYLATE KINASE/PANTOATE-BETA-ALANINE LIGASE"/>
    <property type="match status" value="1"/>
</dbReference>
<dbReference type="EMBL" id="JAQOMS010000002">
    <property type="protein sequence ID" value="MDC2890472.1"/>
    <property type="molecule type" value="Genomic_DNA"/>
</dbReference>
<comment type="catalytic activity">
    <reaction evidence="7 8">
        <text>(R)-pantoate + beta-alanine + ATP = (R)-pantothenate + AMP + diphosphate + H(+)</text>
        <dbReference type="Rhea" id="RHEA:10912"/>
        <dbReference type="ChEBI" id="CHEBI:15378"/>
        <dbReference type="ChEBI" id="CHEBI:15980"/>
        <dbReference type="ChEBI" id="CHEBI:29032"/>
        <dbReference type="ChEBI" id="CHEBI:30616"/>
        <dbReference type="ChEBI" id="CHEBI:33019"/>
        <dbReference type="ChEBI" id="CHEBI:57966"/>
        <dbReference type="ChEBI" id="CHEBI:456215"/>
        <dbReference type="EC" id="6.3.2.1"/>
    </reaction>
</comment>
<keyword evidence="8" id="KW-0963">Cytoplasm</keyword>
<dbReference type="SUPFAM" id="SSF52374">
    <property type="entry name" value="Nucleotidylyl transferase"/>
    <property type="match status" value="1"/>
</dbReference>
<feature type="binding site" evidence="8">
    <location>
        <begin position="188"/>
        <end position="191"/>
    </location>
    <ligand>
        <name>ATP</name>
        <dbReference type="ChEBI" id="CHEBI:30616"/>
    </ligand>
</feature>
<evidence type="ECO:0000256" key="2">
    <source>
        <dbReference type="ARBA" id="ARBA00009256"/>
    </source>
</evidence>
<dbReference type="Gene3D" id="3.40.50.620">
    <property type="entry name" value="HUPs"/>
    <property type="match status" value="1"/>
</dbReference>
<dbReference type="InterPro" id="IPR003721">
    <property type="entry name" value="Pantoate_ligase"/>
</dbReference>
<comment type="similarity">
    <text evidence="2 8">Belongs to the pantothenate synthetase family.</text>
</comment>
<feature type="binding site" evidence="8">
    <location>
        <begin position="30"/>
        <end position="37"/>
    </location>
    <ligand>
        <name>ATP</name>
        <dbReference type="ChEBI" id="CHEBI:30616"/>
    </ligand>
</feature>
<feature type="binding site" evidence="8">
    <location>
        <position position="61"/>
    </location>
    <ligand>
        <name>beta-alanine</name>
        <dbReference type="ChEBI" id="CHEBI:57966"/>
    </ligand>
</feature>
<evidence type="ECO:0000256" key="3">
    <source>
        <dbReference type="ARBA" id="ARBA00022598"/>
    </source>
</evidence>
<dbReference type="InterPro" id="IPR014729">
    <property type="entry name" value="Rossmann-like_a/b/a_fold"/>
</dbReference>
<sequence>MQIFKHLEDLRQWRQQLRMDGKTLAFVPTMGNLHEGHIQLVHQAHQHADVVITSIFVNPMQFGENEDLDAYPRTFDADCEKLAAADNHAVYFPSVSEMYPNGLSAQTFVQVPDNDNTLCAESTQRPGHFRGVSTVVTKLFNMVQPDVACFGEKDYQQLRVIRTMVADLNMPIKIVGVPTVREESGLAKSSRNGYLTPAEKAIAPVLHKSIQQVKTAILAHYQSSTTTDNLSNNRSVIDDNAQIEAAAIAAINEAGLKVDYVIARDAHTLAPITQDTQDFVVLGAAFLGKARLIDNITFSR</sequence>
<evidence type="ECO:0000256" key="5">
    <source>
        <dbReference type="ARBA" id="ARBA00022741"/>
    </source>
</evidence>
<evidence type="ECO:0000256" key="7">
    <source>
        <dbReference type="ARBA" id="ARBA00048258"/>
    </source>
</evidence>
<evidence type="ECO:0000313" key="10">
    <source>
        <dbReference type="Proteomes" id="UP001528411"/>
    </source>
</evidence>
<proteinExistence type="inferred from homology"/>
<comment type="pathway">
    <text evidence="1 8">Cofactor biosynthesis; (R)-pantothenate biosynthesis; (R)-pantothenate from (R)-pantoate and beta-alanine: step 1/1.</text>
</comment>
<feature type="active site" description="Proton donor" evidence="8">
    <location>
        <position position="37"/>
    </location>
</feature>
<dbReference type="Pfam" id="PF02569">
    <property type="entry name" value="Pantoate_ligase"/>
    <property type="match status" value="1"/>
</dbReference>
<comment type="function">
    <text evidence="8">Catalyzes the condensation of pantoate with beta-alanine in an ATP-dependent reaction via a pantoyl-adenylate intermediate.</text>
</comment>
<keyword evidence="6 8" id="KW-0067">ATP-binding</keyword>
<dbReference type="Proteomes" id="UP001528411">
    <property type="component" value="Unassembled WGS sequence"/>
</dbReference>
<keyword evidence="10" id="KW-1185">Reference proteome</keyword>
<evidence type="ECO:0000256" key="4">
    <source>
        <dbReference type="ARBA" id="ARBA00022655"/>
    </source>
</evidence>
<protein>
    <recommendedName>
        <fullName evidence="8">Pantothenate synthetase</fullName>
        <shortName evidence="8">PS</shortName>
        <ecNumber evidence="8">6.3.2.1</ecNumber>
    </recommendedName>
    <alternativeName>
        <fullName evidence="8">Pantoate--beta-alanine ligase</fullName>
    </alternativeName>
    <alternativeName>
        <fullName evidence="8">Pantoate-activating enzyme</fullName>
    </alternativeName>
</protein>
<feature type="binding site" evidence="8">
    <location>
        <position position="180"/>
    </location>
    <ligand>
        <name>ATP</name>
        <dbReference type="ChEBI" id="CHEBI:30616"/>
    </ligand>
</feature>
<dbReference type="CDD" id="cd00560">
    <property type="entry name" value="PanC"/>
    <property type="match status" value="1"/>
</dbReference>
<dbReference type="InterPro" id="IPR004821">
    <property type="entry name" value="Cyt_trans-like"/>
</dbReference>
<dbReference type="NCBIfam" id="TIGR00125">
    <property type="entry name" value="cyt_tran_rel"/>
    <property type="match status" value="1"/>
</dbReference>